<dbReference type="RefSeq" id="WP_125562202.1">
    <property type="nucleotide sequence ID" value="NZ_RBVX01000059.1"/>
</dbReference>
<dbReference type="Pfam" id="PF14003">
    <property type="entry name" value="YlbE"/>
    <property type="match status" value="1"/>
</dbReference>
<keyword evidence="2" id="KW-1185">Reference proteome</keyword>
<dbReference type="AlphaFoldDB" id="A0A3R9WMK0"/>
<dbReference type="EMBL" id="RBVX01000059">
    <property type="protein sequence ID" value="RSL29591.1"/>
    <property type="molecule type" value="Genomic_DNA"/>
</dbReference>
<evidence type="ECO:0000313" key="1">
    <source>
        <dbReference type="EMBL" id="RSL29591.1"/>
    </source>
</evidence>
<dbReference type="OrthoDB" id="1646085at2"/>
<gene>
    <name evidence="1" type="ORF">D7Z54_30320</name>
</gene>
<organism evidence="1 2">
    <name type="scientific">Salibacterium salarium</name>
    <dbReference type="NCBI Taxonomy" id="284579"/>
    <lineage>
        <taxon>Bacteria</taxon>
        <taxon>Bacillati</taxon>
        <taxon>Bacillota</taxon>
        <taxon>Bacilli</taxon>
        <taxon>Bacillales</taxon>
        <taxon>Bacillaceae</taxon>
    </lineage>
</organism>
<dbReference type="Proteomes" id="UP000275076">
    <property type="component" value="Unassembled WGS sequence"/>
</dbReference>
<name>A0A3R9WMK0_9BACI</name>
<proteinExistence type="predicted"/>
<evidence type="ECO:0008006" key="3">
    <source>
        <dbReference type="Google" id="ProtNLM"/>
    </source>
</evidence>
<accession>A0A3R9WMK0</accession>
<protein>
    <recommendedName>
        <fullName evidence="3">YlbE-like protein</fullName>
    </recommendedName>
</protein>
<comment type="caution">
    <text evidence="1">The sequence shown here is derived from an EMBL/GenBank/DDBJ whole genome shotgun (WGS) entry which is preliminary data.</text>
</comment>
<evidence type="ECO:0000313" key="2">
    <source>
        <dbReference type="Proteomes" id="UP000275076"/>
    </source>
</evidence>
<sequence>MHPDCYYLIQSKAEYKEFIRFHPVWYRTLNRHPDLMPKFIEAAREYHGQTLPQRLERWQKNINMVSTVIRLFK</sequence>
<reference evidence="1 2" key="1">
    <citation type="submission" date="2018-10" db="EMBL/GenBank/DDBJ databases">
        <title>Draft genome sequence of Bacillus salarius IM0101, isolated from a hypersaline soil in Inner Mongolia, China.</title>
        <authorList>
            <person name="Yamprayoonswat W."/>
            <person name="Boonvisut S."/>
            <person name="Jumpathong W."/>
            <person name="Sittihan S."/>
            <person name="Ruangsuj P."/>
            <person name="Wanthongcharoen S."/>
            <person name="Thongpramul N."/>
            <person name="Pimmason S."/>
            <person name="Yu B."/>
            <person name="Yasawong M."/>
        </authorList>
    </citation>
    <scope>NUCLEOTIDE SEQUENCE [LARGE SCALE GENOMIC DNA]</scope>
    <source>
        <strain evidence="1 2">IM0101</strain>
    </source>
</reference>
<dbReference type="InterPro" id="IPR025613">
    <property type="entry name" value="YlbE"/>
</dbReference>